<dbReference type="Proteomes" id="UP000643525">
    <property type="component" value="Unassembled WGS sequence"/>
</dbReference>
<dbReference type="CDD" id="cd06530">
    <property type="entry name" value="S26_SPase_I"/>
    <property type="match status" value="1"/>
</dbReference>
<dbReference type="NCBIfam" id="TIGR02228">
    <property type="entry name" value="sigpep_I_arch"/>
    <property type="match status" value="1"/>
</dbReference>
<proteinExistence type="predicted"/>
<evidence type="ECO:0000313" key="4">
    <source>
        <dbReference type="EMBL" id="MBE1524896.1"/>
    </source>
</evidence>
<feature type="compositionally biased region" description="Basic residues" evidence="2">
    <location>
        <begin position="174"/>
        <end position="184"/>
    </location>
</feature>
<feature type="region of interest" description="Disordered" evidence="2">
    <location>
        <begin position="164"/>
        <end position="184"/>
    </location>
</feature>
<keyword evidence="3" id="KW-0812">Transmembrane</keyword>
<keyword evidence="5" id="KW-1185">Reference proteome</keyword>
<organism evidence="4 5">
    <name type="scientific">Nesterenkonia lutea</name>
    <dbReference type="NCBI Taxonomy" id="272919"/>
    <lineage>
        <taxon>Bacteria</taxon>
        <taxon>Bacillati</taxon>
        <taxon>Actinomycetota</taxon>
        <taxon>Actinomycetes</taxon>
        <taxon>Micrococcales</taxon>
        <taxon>Micrococcaceae</taxon>
        <taxon>Nesterenkonia</taxon>
    </lineage>
</organism>
<dbReference type="EC" id="3.4.21.89" evidence="1"/>
<name>A0ABR9JG42_9MICC</name>
<accession>A0ABR9JG42</accession>
<keyword evidence="3" id="KW-0472">Membrane</keyword>
<evidence type="ECO:0000256" key="2">
    <source>
        <dbReference type="SAM" id="MobiDB-lite"/>
    </source>
</evidence>
<dbReference type="EMBL" id="JADBED010000001">
    <property type="protein sequence ID" value="MBE1524896.1"/>
    <property type="molecule type" value="Genomic_DNA"/>
</dbReference>
<evidence type="ECO:0000256" key="3">
    <source>
        <dbReference type="SAM" id="Phobius"/>
    </source>
</evidence>
<dbReference type="InterPro" id="IPR019533">
    <property type="entry name" value="Peptidase_S26"/>
</dbReference>
<comment type="caution">
    <text evidence="4">The sequence shown here is derived from an EMBL/GenBank/DDBJ whole genome shotgun (WGS) entry which is preliminary data.</text>
</comment>
<gene>
    <name evidence="4" type="ORF">H4W27_002014</name>
</gene>
<feature type="transmembrane region" description="Helical" evidence="3">
    <location>
        <begin position="12"/>
        <end position="33"/>
    </location>
</feature>
<evidence type="ECO:0000256" key="1">
    <source>
        <dbReference type="NCBIfam" id="TIGR02228"/>
    </source>
</evidence>
<dbReference type="RefSeq" id="WP_343931537.1">
    <property type="nucleotide sequence ID" value="NZ_BAAALJ010000003.1"/>
</dbReference>
<reference evidence="4 5" key="1">
    <citation type="submission" date="2020-10" db="EMBL/GenBank/DDBJ databases">
        <title>Sequencing the genomes of 1000 actinobacteria strains.</title>
        <authorList>
            <person name="Klenk H.-P."/>
        </authorList>
    </citation>
    <scope>NUCLEOTIDE SEQUENCE [LARGE SCALE GENOMIC DNA]</scope>
    <source>
        <strain evidence="4 5">DSM 15666</strain>
    </source>
</reference>
<sequence>MRRLLHILSELFLWLAAALGVISILLVIAGWALNVSLIMFRTGSMEPTIPTGSVAVVREIPADQVEVGDVLTVDRDGQLPVTHRVTSVDPGEIPEQRVIRMQGDANEVEDPYPYAITEARVSFFHIPHIANAVNQMNNPYVLGAVTLAATLGVGWAFWPRDDRTVSARSTPRASPHRPRHTGAR</sequence>
<dbReference type="GO" id="GO:0016787">
    <property type="term" value="F:hydrolase activity"/>
    <property type="evidence" value="ECO:0007669"/>
    <property type="project" value="UniProtKB-KW"/>
</dbReference>
<feature type="transmembrane region" description="Helical" evidence="3">
    <location>
        <begin position="140"/>
        <end position="158"/>
    </location>
</feature>
<keyword evidence="3" id="KW-1133">Transmembrane helix</keyword>
<dbReference type="InterPro" id="IPR001733">
    <property type="entry name" value="Peptidase_S26B"/>
</dbReference>
<evidence type="ECO:0000313" key="5">
    <source>
        <dbReference type="Proteomes" id="UP000643525"/>
    </source>
</evidence>
<keyword evidence="4" id="KW-0378">Hydrolase</keyword>
<protein>
    <recommendedName>
        <fullName evidence="1">Signal peptidase I</fullName>
        <ecNumber evidence="1">3.4.21.89</ecNumber>
    </recommendedName>
</protein>